<evidence type="ECO:0000313" key="2">
    <source>
        <dbReference type="EMBL" id="ADJ16958.1"/>
    </source>
</evidence>
<dbReference type="KEGG" id="hje:HacjB3_18078"/>
<feature type="compositionally biased region" description="Basic and acidic residues" evidence="1">
    <location>
        <begin position="1"/>
        <end position="14"/>
    </location>
</feature>
<feature type="region of interest" description="Disordered" evidence="1">
    <location>
        <begin position="42"/>
        <end position="61"/>
    </location>
</feature>
<dbReference type="HOGENOM" id="CLU_2911380_0_0_2"/>
<gene>
    <name evidence="2" type="ordered locus">HacjB3_18078</name>
    <name evidence="3" type="ordered locus">HacjB3_18233</name>
</gene>
<evidence type="ECO:0000313" key="4">
    <source>
        <dbReference type="Proteomes" id="UP000000390"/>
    </source>
</evidence>
<dbReference type="AlphaFoldDB" id="D8JC51"/>
<reference evidence="2 4" key="1">
    <citation type="journal article" date="2010" name="J. Bacteriol.">
        <title>Complete genome sequence of Halalkalicoccus jeotgali B3(T), an extremely halophilic archaeon.</title>
        <authorList>
            <person name="Roh S.W."/>
            <person name="Nam Y.D."/>
            <person name="Nam S.H."/>
            <person name="Choi S.H."/>
            <person name="Park H.S."/>
            <person name="Bae J.W."/>
        </authorList>
    </citation>
    <scope>NUCLEOTIDE SEQUENCE [LARGE SCALE GENOMIC DNA]</scope>
    <source>
        <strain evidence="2">B3</strain>
        <strain evidence="4">DSM 18796 / CECT 7217 / JCM 14584 / KCTC 4019 / B3</strain>
        <plasmid evidence="4">2</plasmid>
    </source>
</reference>
<dbReference type="RefSeq" id="WP_013199649.1">
    <property type="nucleotide sequence ID" value="NC_014299.1"/>
</dbReference>
<accession>D8JC51</accession>
<dbReference type="EMBL" id="CP002064">
    <property type="protein sequence ID" value="ADJ16989.1"/>
    <property type="molecule type" value="Genomic_DNA"/>
</dbReference>
<sequence length="61" mass="6762">MTRRSLEDRVDSLESGRSGGSLGIEFNHVLVMSRERAEREGREILGVADTPGDAEHVRVEP</sequence>
<evidence type="ECO:0000256" key="1">
    <source>
        <dbReference type="SAM" id="MobiDB-lite"/>
    </source>
</evidence>
<evidence type="ECO:0000313" key="3">
    <source>
        <dbReference type="EMBL" id="ADJ16989.1"/>
    </source>
</evidence>
<name>D8JC51_HALJB</name>
<keyword evidence="2" id="KW-0614">Plasmid</keyword>
<dbReference type="PATRIC" id="fig|795797.18.peg.3522"/>
<geneLocation type="plasmid" evidence="2 4">
    <name>2</name>
</geneLocation>
<feature type="region of interest" description="Disordered" evidence="1">
    <location>
        <begin position="1"/>
        <end position="20"/>
    </location>
</feature>
<dbReference type="GeneID" id="9421436"/>
<dbReference type="EMBL" id="CP002064">
    <property type="protein sequence ID" value="ADJ16958.1"/>
    <property type="molecule type" value="Genomic_DNA"/>
</dbReference>
<organism evidence="2 4">
    <name type="scientific">Halalkalicoccus jeotgali (strain DSM 18796 / CECT 7217 / JCM 14584 / KCTC 4019 / B3)</name>
    <dbReference type="NCBI Taxonomy" id="795797"/>
    <lineage>
        <taxon>Archaea</taxon>
        <taxon>Methanobacteriati</taxon>
        <taxon>Methanobacteriota</taxon>
        <taxon>Stenosarchaea group</taxon>
        <taxon>Halobacteria</taxon>
        <taxon>Halobacteriales</taxon>
        <taxon>Halococcaceae</taxon>
        <taxon>Halalkalicoccus</taxon>
    </lineage>
</organism>
<dbReference type="KEGG" id="hje:HacjB3_18233"/>
<proteinExistence type="predicted"/>
<protein>
    <submittedName>
        <fullName evidence="2">Uncharacterized protein</fullName>
    </submittedName>
</protein>
<dbReference type="Proteomes" id="UP000000390">
    <property type="component" value="Plasmid 2"/>
</dbReference>